<evidence type="ECO:0000256" key="1">
    <source>
        <dbReference type="SAM" id="SignalP"/>
    </source>
</evidence>
<accession>Q1L9X0</accession>
<dbReference type="RefSeq" id="WP_011514875.1">
    <property type="nucleotide sequence ID" value="NC_006525.1"/>
</dbReference>
<dbReference type="GeneID" id="60825786"/>
<keyword evidence="1" id="KW-0732">Signal</keyword>
<organism evidence="2 3">
    <name type="scientific">Cupriavidus metallidurans (strain ATCC 43123 / DSM 2839 / NBRC 102507 / CH34)</name>
    <name type="common">Ralstonia metallidurans</name>
    <dbReference type="NCBI Taxonomy" id="266264"/>
    <lineage>
        <taxon>Bacteria</taxon>
        <taxon>Pseudomonadati</taxon>
        <taxon>Pseudomonadota</taxon>
        <taxon>Betaproteobacteria</taxon>
        <taxon>Burkholderiales</taxon>
        <taxon>Burkholderiaceae</taxon>
        <taxon>Cupriavidus</taxon>
    </lineage>
</organism>
<proteinExistence type="predicted"/>
<reference evidence="3" key="1">
    <citation type="journal article" date="2010" name="PLoS ONE">
        <title>The complete genome sequence of Cupriavidus metallidurans strain CH34, a master survivalist in harsh and anthropogenic environments.</title>
        <authorList>
            <person name="Janssen P.J."/>
            <person name="Van Houdt R."/>
            <person name="Moors H."/>
            <person name="Monsieurs P."/>
            <person name="Morin N."/>
            <person name="Michaux A."/>
            <person name="Benotmane M.A."/>
            <person name="Leys N."/>
            <person name="Vallaeys T."/>
            <person name="Lapidus A."/>
            <person name="Monchy S."/>
            <person name="Medigue C."/>
            <person name="Taghavi S."/>
            <person name="McCorkle S."/>
            <person name="Dunn J."/>
            <person name="van der Lelie D."/>
            <person name="Mergeay M."/>
        </authorList>
    </citation>
    <scope>NUCLEOTIDE SEQUENCE [LARGE SCALE GENOMIC DNA]</scope>
    <source>
        <strain evidence="3">ATCC 43123 / DSM 2839 / NBRC 102507 / CH34</strain>
    </source>
</reference>
<keyword evidence="3" id="KW-1185">Reference proteome</keyword>
<keyword evidence="2" id="KW-0614">Plasmid</keyword>
<dbReference type="AlphaFoldDB" id="Q1L9X0"/>
<feature type="chain" id="PRO_5004193233" evidence="1">
    <location>
        <begin position="21"/>
        <end position="102"/>
    </location>
</feature>
<geneLocation type="plasmid" evidence="2 3">
    <name>pMOL28</name>
</geneLocation>
<dbReference type="PROSITE" id="PS51257">
    <property type="entry name" value="PROKAR_LIPOPROTEIN"/>
    <property type="match status" value="1"/>
</dbReference>
<dbReference type="HOGENOM" id="CLU_2289292_0_0_4"/>
<dbReference type="KEGG" id="rme:Rmet_6197"/>
<sequence length="102" mass="10854">MSSRLRKFASAALAGALALATTGCDRHPFGERSHQVVAIAQVPAPVRSTIDQQARGRAVGDIKKQVADGRTRYEVTFGSGADKTTILIGEDGRQLADDDDED</sequence>
<name>Q1L9X0_CUPMC</name>
<dbReference type="EMBL" id="CP000355">
    <property type="protein sequence ID" value="ABF13056.1"/>
    <property type="molecule type" value="Genomic_DNA"/>
</dbReference>
<dbReference type="Proteomes" id="UP000002429">
    <property type="component" value="Plasmid pMOL28"/>
</dbReference>
<evidence type="ECO:0000313" key="2">
    <source>
        <dbReference type="EMBL" id="ABF13056.1"/>
    </source>
</evidence>
<feature type="signal peptide" evidence="1">
    <location>
        <begin position="1"/>
        <end position="20"/>
    </location>
</feature>
<evidence type="ECO:0000313" key="3">
    <source>
        <dbReference type="Proteomes" id="UP000002429"/>
    </source>
</evidence>
<gene>
    <name evidence="2" type="primary">chrN</name>
    <name evidence="2" type="ordered locus">Rmet_6197</name>
</gene>
<protein>
    <submittedName>
        <fullName evidence="2">Secreted protein corresponding to a gene involved in the response to chromate</fullName>
    </submittedName>
</protein>